<dbReference type="EMBL" id="JNBS01002451">
    <property type="protein sequence ID" value="OQR91151.1"/>
    <property type="molecule type" value="Genomic_DNA"/>
</dbReference>
<evidence type="ECO:0000256" key="1">
    <source>
        <dbReference type="SAM" id="Phobius"/>
    </source>
</evidence>
<gene>
    <name evidence="2" type="ORF">THRCLA_09084</name>
</gene>
<evidence type="ECO:0000313" key="3">
    <source>
        <dbReference type="Proteomes" id="UP000243217"/>
    </source>
</evidence>
<accession>A0A1V9YZM2</accession>
<keyword evidence="3" id="KW-1185">Reference proteome</keyword>
<name>A0A1V9YZM2_9STRA</name>
<evidence type="ECO:0000313" key="2">
    <source>
        <dbReference type="EMBL" id="OQR91151.1"/>
    </source>
</evidence>
<feature type="transmembrane region" description="Helical" evidence="1">
    <location>
        <begin position="94"/>
        <end position="117"/>
    </location>
</feature>
<keyword evidence="1" id="KW-1133">Transmembrane helix</keyword>
<reference evidence="2 3" key="1">
    <citation type="journal article" date="2014" name="Genome Biol. Evol.">
        <title>The secreted proteins of Achlya hypogyna and Thraustotheca clavata identify the ancestral oomycete secretome and reveal gene acquisitions by horizontal gene transfer.</title>
        <authorList>
            <person name="Misner I."/>
            <person name="Blouin N."/>
            <person name="Leonard G."/>
            <person name="Richards T.A."/>
            <person name="Lane C.E."/>
        </authorList>
    </citation>
    <scope>NUCLEOTIDE SEQUENCE [LARGE SCALE GENOMIC DNA]</scope>
    <source>
        <strain evidence="2 3">ATCC 34112</strain>
    </source>
</reference>
<comment type="caution">
    <text evidence="2">The sequence shown here is derived from an EMBL/GenBank/DDBJ whole genome shotgun (WGS) entry which is preliminary data.</text>
</comment>
<sequence length="190" mass="21800">MCIGGAIFTVAYGYIVYSSQSKKPSVLVSALATTCLRPWYGRYDIISSAMCGLLTFGNRIFYLKLWSFADSVNTKPKTEDNQWSIWTRCLWYKYNLITTLLAVLYIIALLFGGLLYLGMTSFTISNDMLWASFNMSDTHAFVATWFYGQIYLGRDEGIPFTLTNSSINTYYPQKLLELFHMLEIYCNILN</sequence>
<proteinExistence type="predicted"/>
<organism evidence="2 3">
    <name type="scientific">Thraustotheca clavata</name>
    <dbReference type="NCBI Taxonomy" id="74557"/>
    <lineage>
        <taxon>Eukaryota</taxon>
        <taxon>Sar</taxon>
        <taxon>Stramenopiles</taxon>
        <taxon>Oomycota</taxon>
        <taxon>Saprolegniomycetes</taxon>
        <taxon>Saprolegniales</taxon>
        <taxon>Achlyaceae</taxon>
        <taxon>Thraustotheca</taxon>
    </lineage>
</organism>
<keyword evidence="1" id="KW-0472">Membrane</keyword>
<protein>
    <submittedName>
        <fullName evidence="2">Uncharacterized protein</fullName>
    </submittedName>
</protein>
<keyword evidence="1" id="KW-0812">Transmembrane</keyword>
<dbReference type="AlphaFoldDB" id="A0A1V9YZM2"/>
<dbReference type="Proteomes" id="UP000243217">
    <property type="component" value="Unassembled WGS sequence"/>
</dbReference>